<dbReference type="EMBL" id="LUAW01000020">
    <property type="protein sequence ID" value="KYQ72130.1"/>
    <property type="molecule type" value="Genomic_DNA"/>
</dbReference>
<organism evidence="4 5">
    <name type="scientific">Acinetobacter pragensis</name>
    <dbReference type="NCBI Taxonomy" id="1806892"/>
    <lineage>
        <taxon>Bacteria</taxon>
        <taxon>Pseudomonadati</taxon>
        <taxon>Pseudomonadota</taxon>
        <taxon>Gammaproteobacteria</taxon>
        <taxon>Moraxellales</taxon>
        <taxon>Moraxellaceae</taxon>
        <taxon>Acinetobacter</taxon>
    </lineage>
</organism>
<keyword evidence="5" id="KW-1185">Reference proteome</keyword>
<evidence type="ECO:0000259" key="2">
    <source>
        <dbReference type="Pfam" id="PF03724"/>
    </source>
</evidence>
<protein>
    <recommendedName>
        <fullName evidence="6">DUF4377 domain-containing protein</fullName>
    </recommendedName>
</protein>
<feature type="chain" id="PRO_5007592198" description="DUF4377 domain-containing protein" evidence="1">
    <location>
        <begin position="17"/>
        <end position="257"/>
    </location>
</feature>
<dbReference type="Proteomes" id="UP000076276">
    <property type="component" value="Unassembled WGS sequence"/>
</dbReference>
<evidence type="ECO:0000313" key="5">
    <source>
        <dbReference type="Proteomes" id="UP000076276"/>
    </source>
</evidence>
<gene>
    <name evidence="4" type="ORF">AZH43_12820</name>
</gene>
<evidence type="ECO:0000313" key="4">
    <source>
        <dbReference type="EMBL" id="KYQ72130.1"/>
    </source>
</evidence>
<evidence type="ECO:0000256" key="1">
    <source>
        <dbReference type="SAM" id="SignalP"/>
    </source>
</evidence>
<dbReference type="InterPro" id="IPR038670">
    <property type="entry name" value="HslJ-like_sf"/>
</dbReference>
<sequence length="257" mass="28133">MKLKYLAIALFPFALAACQSSDIQKAGDLAVSVLQQQNADKTLASYQWSTETGAPKPLVLNFDSEGRLSIATSCNSLGSSWKVAGNQIETGAMMATQMACPAPAMQQESTAASIFKNGKTPFVLNLNNADEPTLTLTAADGKQYVFTGKMTPETKYSTQAETIFLEISPQTKSCTGVAPQTCLQVREIKYAENGVKTQVDKDWTLFYSGIEGYTHNPAERQIVRIKRYELKNPAADQSKYVYVQDMIIEREAVKGSL</sequence>
<feature type="signal peptide" evidence="1">
    <location>
        <begin position="1"/>
        <end position="16"/>
    </location>
</feature>
<dbReference type="Pfam" id="PF14302">
    <property type="entry name" value="DUF4377"/>
    <property type="match status" value="1"/>
</dbReference>
<comment type="caution">
    <text evidence="4">The sequence shown here is derived from an EMBL/GenBank/DDBJ whole genome shotgun (WGS) entry which is preliminary data.</text>
</comment>
<dbReference type="Gene3D" id="2.40.128.270">
    <property type="match status" value="1"/>
</dbReference>
<evidence type="ECO:0008006" key="6">
    <source>
        <dbReference type="Google" id="ProtNLM"/>
    </source>
</evidence>
<dbReference type="InterPro" id="IPR053147">
    <property type="entry name" value="Hsp_HslJ-like"/>
</dbReference>
<dbReference type="STRING" id="1806892.AZH43_12820"/>
<dbReference type="InterPro" id="IPR005184">
    <property type="entry name" value="DUF306_Meta_HslJ"/>
</dbReference>
<reference evidence="4 5" key="1">
    <citation type="submission" date="2016-03" db="EMBL/GenBank/DDBJ databases">
        <title>Acinetobacter genomospecies 28 strain ANC 4149.</title>
        <authorList>
            <person name="Radolfova-Krizova L."/>
            <person name="Nemec A."/>
        </authorList>
    </citation>
    <scope>NUCLEOTIDE SEQUENCE [LARGE SCALE GENOMIC DNA]</scope>
    <source>
        <strain evidence="4 5">ANC 4149</strain>
    </source>
</reference>
<dbReference type="PANTHER" id="PTHR35535:SF1">
    <property type="entry name" value="HEAT SHOCK PROTEIN HSLJ"/>
    <property type="match status" value="1"/>
</dbReference>
<accession>A0A151Y2A3</accession>
<name>A0A151Y2A3_9GAMM</name>
<proteinExistence type="predicted"/>
<feature type="domain" description="DUF4377" evidence="3">
    <location>
        <begin position="167"/>
        <end position="250"/>
    </location>
</feature>
<dbReference type="OrthoDB" id="7871744at2"/>
<dbReference type="RefSeq" id="WP_067669155.1">
    <property type="nucleotide sequence ID" value="NZ_CBCSIK010000001.1"/>
</dbReference>
<dbReference type="PROSITE" id="PS51257">
    <property type="entry name" value="PROKAR_LIPOPROTEIN"/>
    <property type="match status" value="1"/>
</dbReference>
<dbReference type="PANTHER" id="PTHR35535">
    <property type="entry name" value="HEAT SHOCK PROTEIN HSLJ"/>
    <property type="match status" value="1"/>
</dbReference>
<dbReference type="Pfam" id="PF03724">
    <property type="entry name" value="META"/>
    <property type="match status" value="1"/>
</dbReference>
<evidence type="ECO:0000259" key="3">
    <source>
        <dbReference type="Pfam" id="PF14302"/>
    </source>
</evidence>
<feature type="domain" description="DUF306" evidence="2">
    <location>
        <begin position="53"/>
        <end position="144"/>
    </location>
</feature>
<dbReference type="AlphaFoldDB" id="A0A151Y2A3"/>
<keyword evidence="1" id="KW-0732">Signal</keyword>
<dbReference type="InterPro" id="IPR025485">
    <property type="entry name" value="DUF4377"/>
</dbReference>